<dbReference type="Pfam" id="PF13472">
    <property type="entry name" value="Lipase_GDSL_2"/>
    <property type="match status" value="1"/>
</dbReference>
<proteinExistence type="inferred from homology"/>
<dbReference type="InterPro" id="IPR036514">
    <property type="entry name" value="SGNH_hydro_sf"/>
</dbReference>
<dbReference type="InterPro" id="IPR001451">
    <property type="entry name" value="Hexapep"/>
</dbReference>
<dbReference type="SUPFAM" id="SSF52266">
    <property type="entry name" value="SGNH hydrolase"/>
    <property type="match status" value="1"/>
</dbReference>
<dbReference type="EMBL" id="JBEZAM010000004">
    <property type="protein sequence ID" value="MEU7292705.1"/>
    <property type="molecule type" value="Genomic_DNA"/>
</dbReference>
<dbReference type="InterPro" id="IPR011004">
    <property type="entry name" value="Trimer_LpxA-like_sf"/>
</dbReference>
<dbReference type="Gene3D" id="2.160.10.10">
    <property type="entry name" value="Hexapeptide repeat proteins"/>
    <property type="match status" value="1"/>
</dbReference>
<dbReference type="Pfam" id="PF00132">
    <property type="entry name" value="Hexapep"/>
    <property type="match status" value="1"/>
</dbReference>
<dbReference type="Proteomes" id="UP001551210">
    <property type="component" value="Unassembled WGS sequence"/>
</dbReference>
<evidence type="ECO:0000313" key="4">
    <source>
        <dbReference type="EMBL" id="MEU7292705.1"/>
    </source>
</evidence>
<sequence>MQPAALVKGRLTLRVRRLRASLVRDVWAWAERTGRITSEDPGSRRFRRLGSGVSIGFPVASLYGEPWMEIGDDTLVGSHVSLSAGLLPGLDLGPEPVLRIGARCLIGRGSHVVAHESVTIGDDVFIAPYAYITDQNHGYTDPDLPIGVQPPLNRPVVIGDGCWIGAGTVVLPGTRLGRNVAVAAGSIVRGEFPGHCLIGGAPARVLRRYGATGGWSRVTPQVTTRENSMSLADPARTPDMINIMIVGDSISQGSSGDWTWRYRFWKHLREHDVSLDLVGPKNTLDNIRATEAGDDLTYADPEFDPDHDAQWGRPYLSEKDEIEAKVREHRPDYLLVLLGINDLFWYGVEPPVFEENLREFIANSRRARPDLRFVLGTLLQCRKAVDEADFGARVAATNDRIRAVAKDLDSPSSPVVVAETAAEFVAAEHTWDGTHPNAHGELRIAAAFADALSSRFGVGAPYPRPYPDVRPVAPEAKASID</sequence>
<organism evidence="4 5">
    <name type="scientific">Streptomyces exfoliatus</name>
    <name type="common">Streptomyces hydrogenans</name>
    <dbReference type="NCBI Taxonomy" id="1905"/>
    <lineage>
        <taxon>Bacteria</taxon>
        <taxon>Bacillati</taxon>
        <taxon>Actinomycetota</taxon>
        <taxon>Actinomycetes</taxon>
        <taxon>Kitasatosporales</taxon>
        <taxon>Streptomycetaceae</taxon>
        <taxon>Streptomyces</taxon>
    </lineage>
</organism>
<feature type="domain" description="SGNH hydrolase-type esterase" evidence="3">
    <location>
        <begin position="246"/>
        <end position="440"/>
    </location>
</feature>
<dbReference type="SUPFAM" id="SSF51161">
    <property type="entry name" value="Trimeric LpxA-like enzymes"/>
    <property type="match status" value="1"/>
</dbReference>
<keyword evidence="2" id="KW-0808">Transferase</keyword>
<dbReference type="Pfam" id="PF14602">
    <property type="entry name" value="Hexapep_2"/>
    <property type="match status" value="1"/>
</dbReference>
<comment type="caution">
    <text evidence="4">The sequence shown here is derived from an EMBL/GenBank/DDBJ whole genome shotgun (WGS) entry which is preliminary data.</text>
</comment>
<dbReference type="InterPro" id="IPR051159">
    <property type="entry name" value="Hexapeptide_acetyltransf"/>
</dbReference>
<dbReference type="CDD" id="cd04647">
    <property type="entry name" value="LbH_MAT_like"/>
    <property type="match status" value="1"/>
</dbReference>
<protein>
    <submittedName>
        <fullName evidence="4">GDSL-type esterase/lipase family protein</fullName>
    </submittedName>
</protein>
<accession>A0ABV3CR70</accession>
<dbReference type="PANTHER" id="PTHR23416">
    <property type="entry name" value="SIALIC ACID SYNTHASE-RELATED"/>
    <property type="match status" value="1"/>
</dbReference>
<name>A0ABV3CR70_STREX</name>
<comment type="similarity">
    <text evidence="1">Belongs to the transferase hexapeptide repeat family.</text>
</comment>
<dbReference type="Gene3D" id="3.40.50.1110">
    <property type="entry name" value="SGNH hydrolase"/>
    <property type="match status" value="1"/>
</dbReference>
<gene>
    <name evidence="4" type="ORF">AB0A76_05775</name>
</gene>
<dbReference type="PANTHER" id="PTHR23416:SF23">
    <property type="entry name" value="ACETYLTRANSFERASE C18B11.09C-RELATED"/>
    <property type="match status" value="1"/>
</dbReference>
<dbReference type="RefSeq" id="WP_359205148.1">
    <property type="nucleotide sequence ID" value="NZ_JBEZAM010000004.1"/>
</dbReference>
<reference evidence="4 5" key="1">
    <citation type="submission" date="2024-06" db="EMBL/GenBank/DDBJ databases">
        <title>The Natural Products Discovery Center: Release of the First 8490 Sequenced Strains for Exploring Actinobacteria Biosynthetic Diversity.</title>
        <authorList>
            <person name="Kalkreuter E."/>
            <person name="Kautsar S.A."/>
            <person name="Yang D."/>
            <person name="Bader C.D."/>
            <person name="Teijaro C.N."/>
            <person name="Fluegel L."/>
            <person name="Davis C.M."/>
            <person name="Simpson J.R."/>
            <person name="Lauterbach L."/>
            <person name="Steele A.D."/>
            <person name="Gui C."/>
            <person name="Meng S."/>
            <person name="Li G."/>
            <person name="Viehrig K."/>
            <person name="Ye F."/>
            <person name="Su P."/>
            <person name="Kiefer A.F."/>
            <person name="Nichols A."/>
            <person name="Cepeda A.J."/>
            <person name="Yan W."/>
            <person name="Fan B."/>
            <person name="Jiang Y."/>
            <person name="Adhikari A."/>
            <person name="Zheng C.-J."/>
            <person name="Schuster L."/>
            <person name="Cowan T.M."/>
            <person name="Smanski M.J."/>
            <person name="Chevrette M.G."/>
            <person name="De Carvalho L.P.S."/>
            <person name="Shen B."/>
        </authorList>
    </citation>
    <scope>NUCLEOTIDE SEQUENCE [LARGE SCALE GENOMIC DNA]</scope>
    <source>
        <strain evidence="4 5">NPDC045705</strain>
    </source>
</reference>
<evidence type="ECO:0000259" key="3">
    <source>
        <dbReference type="Pfam" id="PF13472"/>
    </source>
</evidence>
<evidence type="ECO:0000313" key="5">
    <source>
        <dbReference type="Proteomes" id="UP001551210"/>
    </source>
</evidence>
<evidence type="ECO:0000256" key="2">
    <source>
        <dbReference type="ARBA" id="ARBA00022679"/>
    </source>
</evidence>
<evidence type="ECO:0000256" key="1">
    <source>
        <dbReference type="ARBA" id="ARBA00007274"/>
    </source>
</evidence>
<dbReference type="InterPro" id="IPR013830">
    <property type="entry name" value="SGNH_hydro"/>
</dbReference>
<keyword evidence="5" id="KW-1185">Reference proteome</keyword>